<feature type="compositionally biased region" description="Low complexity" evidence="1">
    <location>
        <begin position="176"/>
        <end position="192"/>
    </location>
</feature>
<protein>
    <submittedName>
        <fullName evidence="2">Uncharacterized protein</fullName>
    </submittedName>
</protein>
<comment type="caution">
    <text evidence="2">The sequence shown here is derived from an EMBL/GenBank/DDBJ whole genome shotgun (WGS) entry which is preliminary data.</text>
</comment>
<proteinExistence type="predicted"/>
<dbReference type="AlphaFoldDB" id="A0A0V0Q9W1"/>
<keyword evidence="3" id="KW-1185">Reference proteome</keyword>
<name>A0A0V0Q9W1_PSEPJ</name>
<accession>A0A0V0Q9W1</accession>
<dbReference type="InParanoid" id="A0A0V0Q9W1"/>
<evidence type="ECO:0000313" key="2">
    <source>
        <dbReference type="EMBL" id="KRW99006.1"/>
    </source>
</evidence>
<reference evidence="2 3" key="1">
    <citation type="journal article" date="2015" name="Sci. Rep.">
        <title>Genome of the facultative scuticociliatosis pathogen Pseudocohnilembus persalinus provides insight into its virulence through horizontal gene transfer.</title>
        <authorList>
            <person name="Xiong J."/>
            <person name="Wang G."/>
            <person name="Cheng J."/>
            <person name="Tian M."/>
            <person name="Pan X."/>
            <person name="Warren A."/>
            <person name="Jiang C."/>
            <person name="Yuan D."/>
            <person name="Miao W."/>
        </authorList>
    </citation>
    <scope>NUCLEOTIDE SEQUENCE [LARGE SCALE GENOMIC DNA]</scope>
    <source>
        <strain evidence="2">36N120E</strain>
    </source>
</reference>
<dbReference type="Proteomes" id="UP000054937">
    <property type="component" value="Unassembled WGS sequence"/>
</dbReference>
<dbReference type="EMBL" id="LDAU01000223">
    <property type="protein sequence ID" value="KRW99006.1"/>
    <property type="molecule type" value="Genomic_DNA"/>
</dbReference>
<gene>
    <name evidence="2" type="ORF">PPERSA_11607</name>
</gene>
<organism evidence="2 3">
    <name type="scientific">Pseudocohnilembus persalinus</name>
    <name type="common">Ciliate</name>
    <dbReference type="NCBI Taxonomy" id="266149"/>
    <lineage>
        <taxon>Eukaryota</taxon>
        <taxon>Sar</taxon>
        <taxon>Alveolata</taxon>
        <taxon>Ciliophora</taxon>
        <taxon>Intramacronucleata</taxon>
        <taxon>Oligohymenophorea</taxon>
        <taxon>Scuticociliatia</taxon>
        <taxon>Philasterida</taxon>
        <taxon>Pseudocohnilembidae</taxon>
        <taxon>Pseudocohnilembus</taxon>
    </lineage>
</organism>
<feature type="region of interest" description="Disordered" evidence="1">
    <location>
        <begin position="170"/>
        <end position="192"/>
    </location>
</feature>
<feature type="region of interest" description="Disordered" evidence="1">
    <location>
        <begin position="27"/>
        <end position="60"/>
    </location>
</feature>
<evidence type="ECO:0000256" key="1">
    <source>
        <dbReference type="SAM" id="MobiDB-lite"/>
    </source>
</evidence>
<evidence type="ECO:0000313" key="3">
    <source>
        <dbReference type="Proteomes" id="UP000054937"/>
    </source>
</evidence>
<sequence>MSENDYKQVINKKSLYKKQIYSENLNEKLEKNRKKFKESISPIKKIQNKSKDSNKKQSNSNLIDFNPEYLFLKPSDNKQNLDTSKILENKILIISQQSQKNNNQSKNNNIFNQKTGYLQGIKEEETFNIQTQQNWEDVQQKQILQVEDDEDDYYLSQITNHKNYGYQSKLKKSGFNNQTNNDSQQSTNANYK</sequence>